<protein>
    <recommendedName>
        <fullName evidence="3 9">Gluconokinase</fullName>
        <ecNumber evidence="3 9">2.7.1.12</ecNumber>
    </recommendedName>
</protein>
<proteinExistence type="inferred from homology"/>
<evidence type="ECO:0000256" key="2">
    <source>
        <dbReference type="ARBA" id="ARBA00008420"/>
    </source>
</evidence>
<keyword evidence="11" id="KW-1185">Reference proteome</keyword>
<evidence type="ECO:0000313" key="11">
    <source>
        <dbReference type="Proteomes" id="UP001595724"/>
    </source>
</evidence>
<dbReference type="Pfam" id="PF13671">
    <property type="entry name" value="AAA_33"/>
    <property type="match status" value="1"/>
</dbReference>
<dbReference type="CDD" id="cd02021">
    <property type="entry name" value="GntK"/>
    <property type="match status" value="1"/>
</dbReference>
<keyword evidence="7 9" id="KW-0067">ATP-binding</keyword>
<dbReference type="EC" id="2.7.1.12" evidence="3 9"/>
<comment type="similarity">
    <text evidence="2 9">Belongs to the gluconokinase GntK/GntV family.</text>
</comment>
<dbReference type="Proteomes" id="UP001595724">
    <property type="component" value="Unassembled WGS sequence"/>
</dbReference>
<keyword evidence="5 9" id="KW-0547">Nucleotide-binding</keyword>
<evidence type="ECO:0000256" key="8">
    <source>
        <dbReference type="ARBA" id="ARBA00048090"/>
    </source>
</evidence>
<comment type="pathway">
    <text evidence="1">Carbohydrate acid metabolism.</text>
</comment>
<reference evidence="11" key="1">
    <citation type="journal article" date="2019" name="Int. J. Syst. Evol. Microbiol.">
        <title>The Global Catalogue of Microorganisms (GCM) 10K type strain sequencing project: providing services to taxonomists for standard genome sequencing and annotation.</title>
        <authorList>
            <consortium name="The Broad Institute Genomics Platform"/>
            <consortium name="The Broad Institute Genome Sequencing Center for Infectious Disease"/>
            <person name="Wu L."/>
            <person name="Ma J."/>
        </authorList>
    </citation>
    <scope>NUCLEOTIDE SEQUENCE [LARGE SCALE GENOMIC DNA]</scope>
    <source>
        <strain evidence="11">KCTC 42211</strain>
    </source>
</reference>
<accession>A0ABV7UT90</accession>
<evidence type="ECO:0000313" key="10">
    <source>
        <dbReference type="EMBL" id="MFC3660204.1"/>
    </source>
</evidence>
<keyword evidence="4 9" id="KW-0808">Transferase</keyword>
<comment type="catalytic activity">
    <reaction evidence="8 9">
        <text>D-gluconate + ATP = 6-phospho-D-gluconate + ADP + H(+)</text>
        <dbReference type="Rhea" id="RHEA:19433"/>
        <dbReference type="ChEBI" id="CHEBI:15378"/>
        <dbReference type="ChEBI" id="CHEBI:18391"/>
        <dbReference type="ChEBI" id="CHEBI:30616"/>
        <dbReference type="ChEBI" id="CHEBI:58759"/>
        <dbReference type="ChEBI" id="CHEBI:456216"/>
        <dbReference type="EC" id="2.7.1.12"/>
    </reaction>
</comment>
<dbReference type="NCBIfam" id="TIGR01313">
    <property type="entry name" value="therm_gnt_kin"/>
    <property type="match status" value="1"/>
</dbReference>
<sequence>MAERPPLPPLRSTDAMPAQPQAIVVIGVAGSGKSTVARALAGHYGFVLLDADDFHTADAKARMAAGIPLTDAHRDPWVDALACELQRAAQQGRSSVLAFSGLRAAHRQRLRDSGVPARFVSLHASPEVIAARLAARRDHFMSPQLLASQFDDLQLPIGEPDVVIVGVDRPLEQVLDEAVAALAGT</sequence>
<dbReference type="PANTHER" id="PTHR43442:SF3">
    <property type="entry name" value="GLUCONOKINASE-RELATED"/>
    <property type="match status" value="1"/>
</dbReference>
<dbReference type="Gene3D" id="3.40.50.300">
    <property type="entry name" value="P-loop containing nucleotide triphosphate hydrolases"/>
    <property type="match status" value="1"/>
</dbReference>
<dbReference type="RefSeq" id="WP_386710960.1">
    <property type="nucleotide sequence ID" value="NZ_JBHRYF010000008.1"/>
</dbReference>
<keyword evidence="6 9" id="KW-0418">Kinase</keyword>
<evidence type="ECO:0000256" key="9">
    <source>
        <dbReference type="RuleBase" id="RU363066"/>
    </source>
</evidence>
<evidence type="ECO:0000256" key="1">
    <source>
        <dbReference type="ARBA" id="ARBA00004761"/>
    </source>
</evidence>
<evidence type="ECO:0000256" key="6">
    <source>
        <dbReference type="ARBA" id="ARBA00022777"/>
    </source>
</evidence>
<dbReference type="SUPFAM" id="SSF52540">
    <property type="entry name" value="P-loop containing nucleoside triphosphate hydrolases"/>
    <property type="match status" value="1"/>
</dbReference>
<dbReference type="EMBL" id="JBHRYF010000008">
    <property type="protein sequence ID" value="MFC3660204.1"/>
    <property type="molecule type" value="Genomic_DNA"/>
</dbReference>
<dbReference type="InterPro" id="IPR027417">
    <property type="entry name" value="P-loop_NTPase"/>
</dbReference>
<evidence type="ECO:0000256" key="5">
    <source>
        <dbReference type="ARBA" id="ARBA00022741"/>
    </source>
</evidence>
<name>A0ABV7UT90_9GAMM</name>
<comment type="caution">
    <text evidence="10">The sequence shown here is derived from an EMBL/GenBank/DDBJ whole genome shotgun (WGS) entry which is preliminary data.</text>
</comment>
<gene>
    <name evidence="10" type="ORF">ACFOM9_09020</name>
</gene>
<evidence type="ECO:0000256" key="7">
    <source>
        <dbReference type="ARBA" id="ARBA00022840"/>
    </source>
</evidence>
<evidence type="ECO:0000256" key="3">
    <source>
        <dbReference type="ARBA" id="ARBA00012054"/>
    </source>
</evidence>
<evidence type="ECO:0000256" key="4">
    <source>
        <dbReference type="ARBA" id="ARBA00022679"/>
    </source>
</evidence>
<dbReference type="PANTHER" id="PTHR43442">
    <property type="entry name" value="GLUCONOKINASE-RELATED"/>
    <property type="match status" value="1"/>
</dbReference>
<organism evidence="10 11">
    <name type="scientific">Luteimonas notoginsengisoli</name>
    <dbReference type="NCBI Taxonomy" id="1578200"/>
    <lineage>
        <taxon>Bacteria</taxon>
        <taxon>Pseudomonadati</taxon>
        <taxon>Pseudomonadota</taxon>
        <taxon>Gammaproteobacteria</taxon>
        <taxon>Lysobacterales</taxon>
        <taxon>Lysobacteraceae</taxon>
        <taxon>Luteimonas</taxon>
    </lineage>
</organism>
<dbReference type="InterPro" id="IPR006001">
    <property type="entry name" value="Therm_gnt_kin"/>
</dbReference>